<dbReference type="SUPFAM" id="SSF53807">
    <property type="entry name" value="Helical backbone' metal receptor"/>
    <property type="match status" value="1"/>
</dbReference>
<evidence type="ECO:0000256" key="6">
    <source>
        <dbReference type="ARBA" id="ARBA00022617"/>
    </source>
</evidence>
<evidence type="ECO:0000256" key="2">
    <source>
        <dbReference type="ARBA" id="ARBA00008814"/>
    </source>
</evidence>
<evidence type="ECO:0000256" key="13">
    <source>
        <dbReference type="ARBA" id="ARBA00031148"/>
    </source>
</evidence>
<dbReference type="PROSITE" id="PS51257">
    <property type="entry name" value="PROKAR_LIPOPROTEIN"/>
    <property type="match status" value="1"/>
</dbReference>
<evidence type="ECO:0000256" key="12">
    <source>
        <dbReference type="ARBA" id="ARBA00023288"/>
    </source>
</evidence>
<protein>
    <recommendedName>
        <fullName evidence="3">High-affinity heme uptake system protein IsdE</fullName>
    </recommendedName>
    <alternativeName>
        <fullName evidence="14">Iron-regulated surface determinant protein E</fullName>
    </alternativeName>
    <alternativeName>
        <fullName evidence="13">Staphylococcal iron-regulated protein F</fullName>
    </alternativeName>
</protein>
<dbReference type="PANTHER" id="PTHR30535:SF36">
    <property type="entry name" value="HIGH-AFFINITY HEME UPTAKE SYSTEM PROTEIN ISDE"/>
    <property type="match status" value="1"/>
</dbReference>
<dbReference type="PANTHER" id="PTHR30535">
    <property type="entry name" value="VITAMIN B12-BINDING PROTEIN"/>
    <property type="match status" value="1"/>
</dbReference>
<dbReference type="PROSITE" id="PS50983">
    <property type="entry name" value="FE_B12_PBP"/>
    <property type="match status" value="1"/>
</dbReference>
<dbReference type="Gene3D" id="3.40.50.1980">
    <property type="entry name" value="Nitrogenase molybdenum iron protein domain"/>
    <property type="match status" value="2"/>
</dbReference>
<feature type="domain" description="Fe/B12 periplasmic-binding" evidence="15">
    <location>
        <begin position="36"/>
        <end position="294"/>
    </location>
</feature>
<keyword evidence="6" id="KW-0349">Heme</keyword>
<evidence type="ECO:0000256" key="10">
    <source>
        <dbReference type="ARBA" id="ARBA00023136"/>
    </source>
</evidence>
<proteinExistence type="inferred from homology"/>
<comment type="similarity">
    <text evidence="2">Belongs to the bacterial solute-binding protein 8 family.</text>
</comment>
<comment type="cofactor">
    <cofactor evidence="1">
        <name>heme b</name>
        <dbReference type="ChEBI" id="CHEBI:60344"/>
    </cofactor>
</comment>
<keyword evidence="11" id="KW-0564">Palmitate</keyword>
<dbReference type="InterPro" id="IPR050902">
    <property type="entry name" value="ABC_Transporter_SBP"/>
</dbReference>
<dbReference type="NCBIfam" id="TIGR03659">
    <property type="entry name" value="IsdE"/>
    <property type="match status" value="1"/>
</dbReference>
<evidence type="ECO:0000256" key="4">
    <source>
        <dbReference type="ARBA" id="ARBA00022448"/>
    </source>
</evidence>
<dbReference type="GO" id="GO:0071281">
    <property type="term" value="P:cellular response to iron ion"/>
    <property type="evidence" value="ECO:0007669"/>
    <property type="project" value="TreeGrafter"/>
</dbReference>
<dbReference type="Pfam" id="PF01497">
    <property type="entry name" value="Peripla_BP_2"/>
    <property type="match status" value="1"/>
</dbReference>
<keyword evidence="9" id="KW-0408">Iron</keyword>
<evidence type="ECO:0000256" key="1">
    <source>
        <dbReference type="ARBA" id="ARBA00001970"/>
    </source>
</evidence>
<evidence type="ECO:0000256" key="11">
    <source>
        <dbReference type="ARBA" id="ARBA00023139"/>
    </source>
</evidence>
<keyword evidence="7" id="KW-0479">Metal-binding</keyword>
<organism evidence="16">
    <name type="scientific">[Clostridium] nexile</name>
    <dbReference type="NCBI Taxonomy" id="29361"/>
    <lineage>
        <taxon>Bacteria</taxon>
        <taxon>Bacillati</taxon>
        <taxon>Bacillota</taxon>
        <taxon>Clostridia</taxon>
        <taxon>Lachnospirales</taxon>
        <taxon>Lachnospiraceae</taxon>
        <taxon>Tyzzerella</taxon>
    </lineage>
</organism>
<evidence type="ECO:0000256" key="7">
    <source>
        <dbReference type="ARBA" id="ARBA00022723"/>
    </source>
</evidence>
<gene>
    <name evidence="16" type="primary">isdE</name>
    <name evidence="16" type="ORF">CNLFYP112_02308</name>
</gene>
<keyword evidence="8" id="KW-0732">Signal</keyword>
<evidence type="ECO:0000259" key="15">
    <source>
        <dbReference type="PROSITE" id="PS50983"/>
    </source>
</evidence>
<dbReference type="InterPro" id="IPR019957">
    <property type="entry name" value="ABC_transptr_haem-bd_IsdE"/>
</dbReference>
<dbReference type="AlphaFoldDB" id="A0A6N2UVJ4"/>
<name>A0A6N2UVJ4_9FIRM</name>
<keyword evidence="4" id="KW-0813">Transport</keyword>
<reference evidence="16" key="1">
    <citation type="submission" date="2019-11" db="EMBL/GenBank/DDBJ databases">
        <authorList>
            <person name="Feng L."/>
        </authorList>
    </citation>
    <scope>NUCLEOTIDE SEQUENCE</scope>
    <source>
        <strain evidence="16">CnexileLFYP112</strain>
    </source>
</reference>
<dbReference type="GO" id="GO:0015886">
    <property type="term" value="P:heme transport"/>
    <property type="evidence" value="ECO:0007669"/>
    <property type="project" value="InterPro"/>
</dbReference>
<dbReference type="EMBL" id="CACRTG010000021">
    <property type="protein sequence ID" value="VYT21680.1"/>
    <property type="molecule type" value="Genomic_DNA"/>
</dbReference>
<sequence>MKKIKLIAALLSALFLTGCVDQSGNQSADNDTKEKRIVATSVATCEILDKLEVEGVVGVPKTDSYSIPKRYENAESVGSPMAPDMEIIKSLKPDIVLSPNSLEGELKSQYENIGVESYFLDLKSTEGMYESILALGKMLGKEEEAEKLHQEFEDFKNDFAQKHNEQEAPTVLILMGLPGSYVVATESSYVGSLVKLAGGVNVYGDGDGQDFLNINPEDMVEKAPDIILRTSHALPEQVKKMFAEEFATNDIWKHFEAVQNARVYDLDNEKFGMSANFQYEEALKELETFLYQEGTN</sequence>
<accession>A0A6N2UVJ4</accession>
<evidence type="ECO:0000256" key="5">
    <source>
        <dbReference type="ARBA" id="ARBA00022475"/>
    </source>
</evidence>
<dbReference type="GO" id="GO:0020037">
    <property type="term" value="F:heme binding"/>
    <property type="evidence" value="ECO:0007669"/>
    <property type="project" value="InterPro"/>
</dbReference>
<dbReference type="GO" id="GO:0046872">
    <property type="term" value="F:metal ion binding"/>
    <property type="evidence" value="ECO:0007669"/>
    <property type="project" value="UniProtKB-KW"/>
</dbReference>
<dbReference type="GO" id="GO:0016020">
    <property type="term" value="C:membrane"/>
    <property type="evidence" value="ECO:0007669"/>
    <property type="project" value="InterPro"/>
</dbReference>
<evidence type="ECO:0000256" key="3">
    <source>
        <dbReference type="ARBA" id="ARBA00015862"/>
    </source>
</evidence>
<keyword evidence="10" id="KW-0472">Membrane</keyword>
<keyword evidence="12" id="KW-0449">Lipoprotein</keyword>
<keyword evidence="5" id="KW-1003">Cell membrane</keyword>
<evidence type="ECO:0000256" key="14">
    <source>
        <dbReference type="ARBA" id="ARBA00031463"/>
    </source>
</evidence>
<evidence type="ECO:0000256" key="8">
    <source>
        <dbReference type="ARBA" id="ARBA00022729"/>
    </source>
</evidence>
<evidence type="ECO:0000256" key="9">
    <source>
        <dbReference type="ARBA" id="ARBA00023004"/>
    </source>
</evidence>
<evidence type="ECO:0000313" key="16">
    <source>
        <dbReference type="EMBL" id="VYT21680.1"/>
    </source>
</evidence>
<dbReference type="InterPro" id="IPR002491">
    <property type="entry name" value="ABC_transptr_periplasmic_BD"/>
</dbReference>